<sequence length="447" mass="46480">MPLLPRTIAATALLAVIATAQADLPSAGASFAMRLQNSANSTNRGSGDLLFWGLFNPEAPPSEAGATVWSFAAQCPLGISCAASVSGAGWVRQRILARDFSTQPLQYYGARAYDPNLTGAWNIWLSTDSSFASGTRTIVAAPPVGAVAAMPFVQSMSLQSAGLTPTVSWTLPASATSIDQVQVRVFDNSHQIPSISMTPTSPGSTQQSDVIYTQTVASGQSLTLPAGLLQYGTSYSLAISLDHLRGDHSVQSRSQSFFDYTPIDPASLVGAPTNIALPTLSPVANVVGAEQGPVYQFHVDSVSADAVTFIDPAIASGFDYRTGIGDPNFKSVQIASQVGDGLYEVYLWDGSAWTLAQAGLAAGAGFDFVAAGHAGGVDRFQIRGIEPSAELSAFDPTAFVTGLTFTGTGSFTGTMQAIVAVPEPATLALWLAGFGLLGLARRKALRS</sequence>
<evidence type="ECO:0000259" key="3">
    <source>
        <dbReference type="Pfam" id="PF07589"/>
    </source>
</evidence>
<reference evidence="4" key="1">
    <citation type="submission" date="2023-01" db="EMBL/GenBank/DDBJ databases">
        <title>Whole genome sequence of Paucibacter sp. S2-9 isolated from pond sediment.</title>
        <authorList>
            <person name="Jung J.Y."/>
        </authorList>
    </citation>
    <scope>NUCLEOTIDE SEQUENCE</scope>
    <source>
        <strain evidence="4">S2-9</strain>
    </source>
</reference>
<keyword evidence="5" id="KW-1185">Reference proteome</keyword>
<keyword evidence="1" id="KW-1133">Transmembrane helix</keyword>
<feature type="chain" id="PRO_5041661318" evidence="2">
    <location>
        <begin position="23"/>
        <end position="447"/>
    </location>
</feature>
<proteinExistence type="predicted"/>
<organism evidence="4 5">
    <name type="scientific">Paucibacter sediminis</name>
    <dbReference type="NCBI Taxonomy" id="3019553"/>
    <lineage>
        <taxon>Bacteria</taxon>
        <taxon>Pseudomonadati</taxon>
        <taxon>Pseudomonadota</taxon>
        <taxon>Betaproteobacteria</taxon>
        <taxon>Burkholderiales</taxon>
        <taxon>Sphaerotilaceae</taxon>
        <taxon>Roseateles</taxon>
    </lineage>
</organism>
<feature type="signal peptide" evidence="2">
    <location>
        <begin position="1"/>
        <end position="22"/>
    </location>
</feature>
<feature type="transmembrane region" description="Helical" evidence="1">
    <location>
        <begin position="424"/>
        <end position="440"/>
    </location>
</feature>
<evidence type="ECO:0000313" key="5">
    <source>
        <dbReference type="Proteomes" id="UP001177769"/>
    </source>
</evidence>
<keyword evidence="1" id="KW-0812">Transmembrane</keyword>
<dbReference type="Proteomes" id="UP001177769">
    <property type="component" value="Chromosome"/>
</dbReference>
<dbReference type="KEGG" id="pais:PFX98_20735"/>
<gene>
    <name evidence="4" type="ORF">PFX98_20735</name>
</gene>
<keyword evidence="1" id="KW-0472">Membrane</keyword>
<dbReference type="EMBL" id="CP116346">
    <property type="protein sequence ID" value="WIT11299.1"/>
    <property type="molecule type" value="Genomic_DNA"/>
</dbReference>
<keyword evidence="2" id="KW-0732">Signal</keyword>
<protein>
    <submittedName>
        <fullName evidence="4">PEP-CTERM sorting domain-containing protein</fullName>
    </submittedName>
</protein>
<dbReference type="InterPro" id="IPR013424">
    <property type="entry name" value="Ice-binding_C"/>
</dbReference>
<name>A0AA95SVB3_9BURK</name>
<evidence type="ECO:0000256" key="2">
    <source>
        <dbReference type="SAM" id="SignalP"/>
    </source>
</evidence>
<accession>A0AA95SVB3</accession>
<evidence type="ECO:0000256" key="1">
    <source>
        <dbReference type="SAM" id="Phobius"/>
    </source>
</evidence>
<dbReference type="RefSeq" id="WP_285232381.1">
    <property type="nucleotide sequence ID" value="NZ_CP116346.1"/>
</dbReference>
<feature type="domain" description="Ice-binding protein C-terminal" evidence="3">
    <location>
        <begin position="420"/>
        <end position="443"/>
    </location>
</feature>
<dbReference type="Pfam" id="PF07589">
    <property type="entry name" value="PEP-CTERM"/>
    <property type="match status" value="1"/>
</dbReference>
<dbReference type="NCBIfam" id="TIGR02595">
    <property type="entry name" value="PEP_CTERM"/>
    <property type="match status" value="1"/>
</dbReference>
<dbReference type="AlphaFoldDB" id="A0AA95SVB3"/>
<evidence type="ECO:0000313" key="4">
    <source>
        <dbReference type="EMBL" id="WIT11299.1"/>
    </source>
</evidence>